<dbReference type="RefSeq" id="WP_179429285.1">
    <property type="nucleotide sequence ID" value="NZ_JACBZP010000001.1"/>
</dbReference>
<dbReference type="Pfam" id="PF05949">
    <property type="entry name" value="DUF881"/>
    <property type="match status" value="1"/>
</dbReference>
<evidence type="ECO:0000256" key="3">
    <source>
        <dbReference type="SAM" id="MobiDB-lite"/>
    </source>
</evidence>
<feature type="compositionally biased region" description="Low complexity" evidence="3">
    <location>
        <begin position="1"/>
        <end position="17"/>
    </location>
</feature>
<dbReference type="EMBL" id="JACBZP010000001">
    <property type="protein sequence ID" value="NYI69017.1"/>
    <property type="molecule type" value="Genomic_DNA"/>
</dbReference>
<keyword evidence="5" id="KW-1185">Reference proteome</keyword>
<evidence type="ECO:0000313" key="5">
    <source>
        <dbReference type="Proteomes" id="UP000539111"/>
    </source>
</evidence>
<evidence type="ECO:0000313" key="4">
    <source>
        <dbReference type="EMBL" id="NYI69017.1"/>
    </source>
</evidence>
<keyword evidence="2" id="KW-0175">Coiled coil</keyword>
<sequence length="248" mass="26257">MTDPQTPTDPQNTTPDDGLTPWQRLRHAFSLRRARSQLLAGLLCAVLGFTIVAQIRHTDESGLDTLSQSDLVRVLDDAGTRNDRLQSDAENLQRTRDRLESGSGNKKAALNRARKQADDLAILAGTAKAVGPGVTLTVTDPQSKVTSADVLNMIEELRDAGAEAIQIGHVRVVASTAIVNDGDAVSVGGARVASPYRLRVIGDADTIATALKIPGGVSDVVNTRGGKLTISKHKKVSVTAVVPEQNSK</sequence>
<gene>
    <name evidence="4" type="ORF">BJY26_003323</name>
</gene>
<comment type="caution">
    <text evidence="4">The sequence shown here is derived from an EMBL/GenBank/DDBJ whole genome shotgun (WGS) entry which is preliminary data.</text>
</comment>
<organism evidence="4 5">
    <name type="scientific">Spelaeicoccus albus</name>
    <dbReference type="NCBI Taxonomy" id="1280376"/>
    <lineage>
        <taxon>Bacteria</taxon>
        <taxon>Bacillati</taxon>
        <taxon>Actinomycetota</taxon>
        <taxon>Actinomycetes</taxon>
        <taxon>Micrococcales</taxon>
        <taxon>Brevibacteriaceae</taxon>
        <taxon>Spelaeicoccus</taxon>
    </lineage>
</organism>
<reference evidence="4 5" key="1">
    <citation type="submission" date="2020-07" db="EMBL/GenBank/DDBJ databases">
        <title>Sequencing the genomes of 1000 actinobacteria strains.</title>
        <authorList>
            <person name="Klenk H.-P."/>
        </authorList>
    </citation>
    <scope>NUCLEOTIDE SEQUENCE [LARGE SCALE GENOMIC DNA]</scope>
    <source>
        <strain evidence="4 5">DSM 26341</strain>
    </source>
</reference>
<dbReference type="AlphaFoldDB" id="A0A7Z0D514"/>
<comment type="similarity">
    <text evidence="1">Belongs to the UPF0749 family.</text>
</comment>
<evidence type="ECO:0000256" key="1">
    <source>
        <dbReference type="ARBA" id="ARBA00009108"/>
    </source>
</evidence>
<dbReference type="PANTHER" id="PTHR37313:SF2">
    <property type="entry name" value="UPF0749 PROTEIN YLXX"/>
    <property type="match status" value="1"/>
</dbReference>
<dbReference type="GO" id="GO:0005886">
    <property type="term" value="C:plasma membrane"/>
    <property type="evidence" value="ECO:0007669"/>
    <property type="project" value="TreeGrafter"/>
</dbReference>
<dbReference type="PANTHER" id="PTHR37313">
    <property type="entry name" value="UPF0749 PROTEIN RV1825"/>
    <property type="match status" value="1"/>
</dbReference>
<name>A0A7Z0D514_9MICO</name>
<feature type="coiled-coil region" evidence="2">
    <location>
        <begin position="75"/>
        <end position="102"/>
    </location>
</feature>
<dbReference type="InterPro" id="IPR010273">
    <property type="entry name" value="DUF881"/>
</dbReference>
<feature type="region of interest" description="Disordered" evidence="3">
    <location>
        <begin position="1"/>
        <end position="21"/>
    </location>
</feature>
<proteinExistence type="inferred from homology"/>
<evidence type="ECO:0000256" key="2">
    <source>
        <dbReference type="SAM" id="Coils"/>
    </source>
</evidence>
<accession>A0A7Z0D514</accession>
<dbReference type="Gene3D" id="3.30.70.1880">
    <property type="entry name" value="Protein of unknown function DUF881"/>
    <property type="match status" value="1"/>
</dbReference>
<dbReference type="Proteomes" id="UP000539111">
    <property type="component" value="Unassembled WGS sequence"/>
</dbReference>
<protein>
    <submittedName>
        <fullName evidence="4">Uncharacterized protein YlxW (UPF0749 family)</fullName>
    </submittedName>
</protein>